<name>A0A5T9N9I6_SALER</name>
<comment type="caution">
    <text evidence="4">The sequence shown here is derived from an EMBL/GenBank/DDBJ whole genome shotgun (WGS) entry which is preliminary data.</text>
</comment>
<dbReference type="RefSeq" id="WP_071624372.1">
    <property type="nucleotide sequence ID" value="NZ_CP067991.1"/>
</dbReference>
<protein>
    <submittedName>
        <fullName evidence="4">Glycosyltransferase</fullName>
    </submittedName>
</protein>
<evidence type="ECO:0000313" key="4">
    <source>
        <dbReference type="EMBL" id="EBN1746713.1"/>
    </source>
</evidence>
<keyword evidence="2 4" id="KW-0808">Transferase</keyword>
<dbReference type="CDD" id="cd00761">
    <property type="entry name" value="Glyco_tranf_GTA_type"/>
    <property type="match status" value="1"/>
</dbReference>
<dbReference type="FunFam" id="3.90.550.10:FF:000097">
    <property type="entry name" value="Glycosyl transferase"/>
    <property type="match status" value="1"/>
</dbReference>
<accession>A0A5T9N9I6</accession>
<keyword evidence="1" id="KW-0328">Glycosyltransferase</keyword>
<dbReference type="Pfam" id="PF00535">
    <property type="entry name" value="Glycos_transf_2"/>
    <property type="match status" value="1"/>
</dbReference>
<dbReference type="EMBL" id="AAGEYP010000003">
    <property type="protein sequence ID" value="EBN1746713.1"/>
    <property type="molecule type" value="Genomic_DNA"/>
</dbReference>
<dbReference type="AlphaFoldDB" id="A0A5T9N9I6"/>
<reference evidence="4" key="1">
    <citation type="submission" date="2018-07" db="EMBL/GenBank/DDBJ databases">
        <authorList>
            <consortium name="PulseNet: The National Subtyping Network for Foodborne Disease Surveillance"/>
            <person name="Tarr C.L."/>
            <person name="Trees E."/>
            <person name="Katz L.S."/>
            <person name="Carleton-Romer H.A."/>
            <person name="Stroika S."/>
            <person name="Kucerova Z."/>
            <person name="Roache K.F."/>
            <person name="Sabol A.L."/>
            <person name="Besser J."/>
            <person name="Gerner-Smidt P."/>
        </authorList>
    </citation>
    <scope>NUCLEOTIDE SEQUENCE</scope>
    <source>
        <strain evidence="4">PNUSAS022420</strain>
    </source>
</reference>
<proteinExistence type="predicted"/>
<dbReference type="NCBIfam" id="NF007482">
    <property type="entry name" value="PRK10073.1"/>
    <property type="match status" value="1"/>
</dbReference>
<dbReference type="InterPro" id="IPR029044">
    <property type="entry name" value="Nucleotide-diphossugar_trans"/>
</dbReference>
<evidence type="ECO:0000259" key="3">
    <source>
        <dbReference type="Pfam" id="PF00535"/>
    </source>
</evidence>
<dbReference type="SUPFAM" id="SSF53448">
    <property type="entry name" value="Nucleotide-diphospho-sugar transferases"/>
    <property type="match status" value="1"/>
</dbReference>
<sequence>MKNSKTKVSIIVPLYNAGADFNACMASLIAQTWSALEIIIVNDGSTDHSVEIAKHYAEHYPHVRLLHQANAGASVARNLGLQAATGDYVAFVDADDQVYPKMYETLMTMALNDDLDVAQCNADWCVRKTGHAWQSIPTDRLRSTGVLSGPDWLRMALASRRWTHVVWMGVYRRALITDNNITFAPGLHHQDILWSTEVMFNATRVRYTEQSLYKYFLHDNSVSRLQRQGNKNLNYQRHYIKITRLLEKLNRDYACRIPIYPEFRQQITWEALRVCHAVRKEPDILTRQRMIAEIFTSGMYRRMMANVRSAKAAYQTLLWSFRLWQWRDKTLSHRRMARKALNLSWRSRF</sequence>
<gene>
    <name evidence="4" type="ORF">COG59_10640</name>
</gene>
<organism evidence="4">
    <name type="scientific">Salmonella enterica</name>
    <name type="common">Salmonella choleraesuis</name>
    <dbReference type="NCBI Taxonomy" id="28901"/>
    <lineage>
        <taxon>Bacteria</taxon>
        <taxon>Pseudomonadati</taxon>
        <taxon>Pseudomonadota</taxon>
        <taxon>Gammaproteobacteria</taxon>
        <taxon>Enterobacterales</taxon>
        <taxon>Enterobacteriaceae</taxon>
        <taxon>Salmonella</taxon>
    </lineage>
</organism>
<dbReference type="InterPro" id="IPR001173">
    <property type="entry name" value="Glyco_trans_2-like"/>
</dbReference>
<dbReference type="PANTHER" id="PTHR22916">
    <property type="entry name" value="GLYCOSYLTRANSFERASE"/>
    <property type="match status" value="1"/>
</dbReference>
<dbReference type="Gene3D" id="3.90.550.10">
    <property type="entry name" value="Spore Coat Polysaccharide Biosynthesis Protein SpsA, Chain A"/>
    <property type="match status" value="1"/>
</dbReference>
<feature type="domain" description="Glycosyltransferase 2-like" evidence="3">
    <location>
        <begin position="9"/>
        <end position="137"/>
    </location>
</feature>
<dbReference type="GO" id="GO:0016758">
    <property type="term" value="F:hexosyltransferase activity"/>
    <property type="evidence" value="ECO:0007669"/>
    <property type="project" value="UniProtKB-ARBA"/>
</dbReference>
<dbReference type="PANTHER" id="PTHR22916:SF51">
    <property type="entry name" value="GLYCOSYLTRANSFERASE EPSH-RELATED"/>
    <property type="match status" value="1"/>
</dbReference>
<evidence type="ECO:0000256" key="2">
    <source>
        <dbReference type="ARBA" id="ARBA00022679"/>
    </source>
</evidence>
<evidence type="ECO:0000256" key="1">
    <source>
        <dbReference type="ARBA" id="ARBA00022676"/>
    </source>
</evidence>